<feature type="transmembrane region" description="Helical" evidence="5">
    <location>
        <begin position="141"/>
        <end position="161"/>
    </location>
</feature>
<reference evidence="7 8" key="1">
    <citation type="journal article" date="2016" name="Mol. Biol. Evol.">
        <title>Comparative Genomics of Early-Diverging Mushroom-Forming Fungi Provides Insights into the Origins of Lignocellulose Decay Capabilities.</title>
        <authorList>
            <person name="Nagy L.G."/>
            <person name="Riley R."/>
            <person name="Tritt A."/>
            <person name="Adam C."/>
            <person name="Daum C."/>
            <person name="Floudas D."/>
            <person name="Sun H."/>
            <person name="Yadav J.S."/>
            <person name="Pangilinan J."/>
            <person name="Larsson K.H."/>
            <person name="Matsuura K."/>
            <person name="Barry K."/>
            <person name="Labutti K."/>
            <person name="Kuo R."/>
            <person name="Ohm R.A."/>
            <person name="Bhattacharya S.S."/>
            <person name="Shirouzu T."/>
            <person name="Yoshinaga Y."/>
            <person name="Martin F.M."/>
            <person name="Grigoriev I.V."/>
            <person name="Hibbett D.S."/>
        </authorList>
    </citation>
    <scope>NUCLEOTIDE SEQUENCE [LARGE SCALE GENOMIC DNA]</scope>
    <source>
        <strain evidence="7 8">CBS 109695</strain>
    </source>
</reference>
<dbReference type="AlphaFoldDB" id="A0A165ZZQ1"/>
<name>A0A165ZZQ1_9AGAM</name>
<dbReference type="EMBL" id="KV417668">
    <property type="protein sequence ID" value="KZP11098.1"/>
    <property type="molecule type" value="Genomic_DNA"/>
</dbReference>
<feature type="transmembrane region" description="Helical" evidence="5">
    <location>
        <begin position="511"/>
        <end position="529"/>
    </location>
</feature>
<evidence type="ECO:0000256" key="2">
    <source>
        <dbReference type="ARBA" id="ARBA00022692"/>
    </source>
</evidence>
<evidence type="ECO:0000313" key="7">
    <source>
        <dbReference type="EMBL" id="KZP11098.1"/>
    </source>
</evidence>
<comment type="subcellular location">
    <subcellularLocation>
        <location evidence="1">Membrane</location>
        <topology evidence="1">Multi-pass membrane protein</topology>
    </subcellularLocation>
</comment>
<dbReference type="InterPro" id="IPR020846">
    <property type="entry name" value="MFS_dom"/>
</dbReference>
<evidence type="ECO:0000256" key="3">
    <source>
        <dbReference type="ARBA" id="ARBA00022989"/>
    </source>
</evidence>
<feature type="transmembrane region" description="Helical" evidence="5">
    <location>
        <begin position="265"/>
        <end position="284"/>
    </location>
</feature>
<feature type="transmembrane region" description="Helical" evidence="5">
    <location>
        <begin position="414"/>
        <end position="433"/>
    </location>
</feature>
<evidence type="ECO:0000256" key="1">
    <source>
        <dbReference type="ARBA" id="ARBA00004141"/>
    </source>
</evidence>
<accession>A0A165ZZQ1</accession>
<organism evidence="7 8">
    <name type="scientific">Athelia psychrophila</name>
    <dbReference type="NCBI Taxonomy" id="1759441"/>
    <lineage>
        <taxon>Eukaryota</taxon>
        <taxon>Fungi</taxon>
        <taxon>Dikarya</taxon>
        <taxon>Basidiomycota</taxon>
        <taxon>Agaricomycotina</taxon>
        <taxon>Agaricomycetes</taxon>
        <taxon>Agaricomycetidae</taxon>
        <taxon>Atheliales</taxon>
        <taxon>Atheliaceae</taxon>
        <taxon>Athelia</taxon>
    </lineage>
</organism>
<protein>
    <submittedName>
        <fullName evidence="7">MFS general substrate transporter</fullName>
    </submittedName>
</protein>
<dbReference type="InterPro" id="IPR011701">
    <property type="entry name" value="MFS"/>
</dbReference>
<dbReference type="FunFam" id="1.20.1250.20:FF:000082">
    <property type="entry name" value="MFS multidrug transporter, putative"/>
    <property type="match status" value="1"/>
</dbReference>
<dbReference type="CDD" id="cd17323">
    <property type="entry name" value="MFS_Tpo1_MDR_like"/>
    <property type="match status" value="1"/>
</dbReference>
<keyword evidence="2 5" id="KW-0812">Transmembrane</keyword>
<dbReference type="InterPro" id="IPR036259">
    <property type="entry name" value="MFS_trans_sf"/>
</dbReference>
<feature type="transmembrane region" description="Helical" evidence="5">
    <location>
        <begin position="374"/>
        <end position="393"/>
    </location>
</feature>
<dbReference type="OrthoDB" id="5376138at2759"/>
<evidence type="ECO:0000259" key="6">
    <source>
        <dbReference type="PROSITE" id="PS50850"/>
    </source>
</evidence>
<keyword evidence="8" id="KW-1185">Reference proteome</keyword>
<evidence type="ECO:0000256" key="5">
    <source>
        <dbReference type="SAM" id="Phobius"/>
    </source>
</evidence>
<feature type="transmembrane region" description="Helical" evidence="5">
    <location>
        <begin position="173"/>
        <end position="191"/>
    </location>
</feature>
<evidence type="ECO:0000313" key="8">
    <source>
        <dbReference type="Proteomes" id="UP000076532"/>
    </source>
</evidence>
<dbReference type="PANTHER" id="PTHR23502">
    <property type="entry name" value="MAJOR FACILITATOR SUPERFAMILY"/>
    <property type="match status" value="1"/>
</dbReference>
<feature type="transmembrane region" description="Helical" evidence="5">
    <location>
        <begin position="331"/>
        <end position="354"/>
    </location>
</feature>
<dbReference type="Pfam" id="PF07690">
    <property type="entry name" value="MFS_1"/>
    <property type="match status" value="1"/>
</dbReference>
<dbReference type="GO" id="GO:0005886">
    <property type="term" value="C:plasma membrane"/>
    <property type="evidence" value="ECO:0007669"/>
    <property type="project" value="TreeGrafter"/>
</dbReference>
<dbReference type="STRING" id="436010.A0A165ZZQ1"/>
<keyword evidence="4 5" id="KW-0472">Membrane</keyword>
<dbReference type="PROSITE" id="PS50850">
    <property type="entry name" value="MFS"/>
    <property type="match status" value="1"/>
</dbReference>
<feature type="transmembrane region" description="Helical" evidence="5">
    <location>
        <begin position="232"/>
        <end position="253"/>
    </location>
</feature>
<dbReference type="Gene3D" id="1.20.1250.20">
    <property type="entry name" value="MFS general substrate transporter like domains"/>
    <property type="match status" value="1"/>
</dbReference>
<keyword evidence="3 5" id="KW-1133">Transmembrane helix</keyword>
<dbReference type="SUPFAM" id="SSF103473">
    <property type="entry name" value="MFS general substrate transporter"/>
    <property type="match status" value="1"/>
</dbReference>
<dbReference type="PANTHER" id="PTHR23502:SF134">
    <property type="entry name" value="MAJOR FACILITATOR SUPERFAMILY (MFS) PROFILE DOMAIN-CONTAINING PROTEIN-RELATED"/>
    <property type="match status" value="1"/>
</dbReference>
<feature type="transmembrane region" description="Helical" evidence="5">
    <location>
        <begin position="439"/>
        <end position="466"/>
    </location>
</feature>
<proteinExistence type="predicted"/>
<evidence type="ECO:0000256" key="4">
    <source>
        <dbReference type="ARBA" id="ARBA00023136"/>
    </source>
</evidence>
<feature type="transmembrane region" description="Helical" evidence="5">
    <location>
        <begin position="197"/>
        <end position="220"/>
    </location>
</feature>
<dbReference type="GO" id="GO:0022857">
    <property type="term" value="F:transmembrane transporter activity"/>
    <property type="evidence" value="ECO:0007669"/>
    <property type="project" value="InterPro"/>
</dbReference>
<dbReference type="Proteomes" id="UP000076532">
    <property type="component" value="Unassembled WGS sequence"/>
</dbReference>
<feature type="transmembrane region" description="Helical" evidence="5">
    <location>
        <begin position="101"/>
        <end position="121"/>
    </location>
</feature>
<gene>
    <name evidence="7" type="ORF">FIBSPDRAFT_1050920</name>
</gene>
<sequence>MSHSDAAPATTTMDGLMVRSFEDLKDVVDFRLDKASRPSAEQLDESTARQLGDLVHSHEHHEHLRYGSDDPEKLSKGDVEEEPLYVEFSDKDTRDPAHYSYSLKWTITIVGCFFSILTGATASTYNMGFPSMQRDLNCTSFQATIGLSVYCLGFAVIPLVSTSLSEEIGRRPLYIGSLIGHILMHLMVALSKNIQTVIVARFFAGGFGSTGAIMVAGTIADIWLPHERSLPMAIYSFAAMGGTGLGPIAAGFIEMNPLLQWRWIQWIHLILTGIVLVLVVAVMGETRSPVLLTRLARKLRKETGDHRYRARAEDERGSFKNLLFISCTRPFFLLVTEPIVFSISVWVGFVYGILYCMVESVGPIFETLHNFNSGEVGLTFAPIVIGAFLGVLSNVFQERLYQKNFPTRGPEARLYFACGAGAVFPTGLLIYAWCSFPQVPWIALIIGMVVFMWAAYTIYVAVFTYLADCYGPFASSASAGQSLLRNLMGMAFPLFTQQMFAALTYKWANTLFALIAVLMIPIPFVLFFYGPRIRARSKFTSQLMKKEAQAPTATIASDDTAV</sequence>
<feature type="domain" description="Major facilitator superfamily (MFS) profile" evidence="6">
    <location>
        <begin position="107"/>
        <end position="534"/>
    </location>
</feature>